<dbReference type="RefSeq" id="WP_249972080.1">
    <property type="nucleotide sequence ID" value="NZ_JAMFLZ010000001.1"/>
</dbReference>
<dbReference type="EMBL" id="JAMFLZ010000001">
    <property type="protein sequence ID" value="MCL6294094.1"/>
    <property type="molecule type" value="Genomic_DNA"/>
</dbReference>
<comment type="caution">
    <text evidence="4">The sequence shown here is derived from an EMBL/GenBank/DDBJ whole genome shotgun (WGS) entry which is preliminary data.</text>
</comment>
<keyword evidence="5" id="KW-1185">Reference proteome</keyword>
<reference evidence="4" key="1">
    <citation type="submission" date="2022-05" db="EMBL/GenBank/DDBJ databases">
        <authorList>
            <person name="Park J.-S."/>
        </authorList>
    </citation>
    <scope>NUCLEOTIDE SEQUENCE</scope>
    <source>
        <strain evidence="4">2012CJ34-3</strain>
    </source>
</reference>
<gene>
    <name evidence="4" type="ORF">M3P09_03760</name>
</gene>
<dbReference type="Proteomes" id="UP001165381">
    <property type="component" value="Unassembled WGS sequence"/>
</dbReference>
<dbReference type="InterPro" id="IPR026444">
    <property type="entry name" value="Secre_tail"/>
</dbReference>
<dbReference type="InterPro" id="IPR030916">
    <property type="entry name" value="ELWxxDGT_rpt"/>
</dbReference>
<evidence type="ECO:0000256" key="1">
    <source>
        <dbReference type="ARBA" id="ARBA00022729"/>
    </source>
</evidence>
<dbReference type="SUPFAM" id="SSF63825">
    <property type="entry name" value="YWTD domain"/>
    <property type="match status" value="1"/>
</dbReference>
<accession>A0ABT0QCW5</accession>
<sequence length="547" mass="59421">MKKTLLFMLLLACPFIYAQSIVKDINFGFADGMPTYVVKNRIAFGGKLIFAAKDITNGMELWETDGTSAGTSLIGDFISGPSDSNPNGFHIFNNKVYFSAIRNLSLTKYELYSTDGTPSGTINYPEIRNGNGSASPRLLTTFGNTLVFSARPSAFNQPTPFYGEEVLGFDGNPWTGGGDQIMIKDISPSGGSSPENYTVLNNLLFFSADNITNGREIWVSDGTNAGTNLLLDVNSGQADSNPEDLIVLNNKLYFTADDGVNGGRELWISDGTSAGTQRMNDLNSIAGDLDNPENLTVFNNALYFTANHPSLGIEIFKLGGTSITNLKNIASGSNHSNPSNLFVSGSRLYFSANDNVNGIELWSSTGFSATTNMVKNINTSPSFPDSNPNGFTEYNGKVYFSATDGTNGVELWVTDGTSVGTSMVSNINPSGSSSPRDLIVANDLLFFSANNGSQGVELWKYQDPLLSINDLELENKIALYPNPTLKRFSIESKLKFSKISVLDMQGKTIKVFDENIEEYNVENLTSGLYFINIKTEKGQVTKKLIKE</sequence>
<keyword evidence="1 2" id="KW-0732">Signal</keyword>
<evidence type="ECO:0000313" key="5">
    <source>
        <dbReference type="Proteomes" id="UP001165381"/>
    </source>
</evidence>
<evidence type="ECO:0000256" key="2">
    <source>
        <dbReference type="SAM" id="SignalP"/>
    </source>
</evidence>
<evidence type="ECO:0000259" key="3">
    <source>
        <dbReference type="Pfam" id="PF18962"/>
    </source>
</evidence>
<dbReference type="NCBIfam" id="TIGR04534">
    <property type="entry name" value="ELWxxDGT_rpt"/>
    <property type="match status" value="1"/>
</dbReference>
<feature type="domain" description="Secretion system C-terminal sorting" evidence="3">
    <location>
        <begin position="479"/>
        <end position="545"/>
    </location>
</feature>
<dbReference type="Pfam" id="PF18962">
    <property type="entry name" value="Por_Secre_tail"/>
    <property type="match status" value="1"/>
</dbReference>
<dbReference type="NCBIfam" id="TIGR04183">
    <property type="entry name" value="Por_Secre_tail"/>
    <property type="match status" value="1"/>
</dbReference>
<proteinExistence type="predicted"/>
<feature type="chain" id="PRO_5045051810" evidence="2">
    <location>
        <begin position="19"/>
        <end position="547"/>
    </location>
</feature>
<evidence type="ECO:0000313" key="4">
    <source>
        <dbReference type="EMBL" id="MCL6294094.1"/>
    </source>
</evidence>
<organism evidence="4 5">
    <name type="scientific">Jejuia spongiicola</name>
    <dbReference type="NCBI Taxonomy" id="2942207"/>
    <lineage>
        <taxon>Bacteria</taxon>
        <taxon>Pseudomonadati</taxon>
        <taxon>Bacteroidota</taxon>
        <taxon>Flavobacteriia</taxon>
        <taxon>Flavobacteriales</taxon>
        <taxon>Flavobacteriaceae</taxon>
        <taxon>Jejuia</taxon>
    </lineage>
</organism>
<name>A0ABT0QCW5_9FLAO</name>
<protein>
    <submittedName>
        <fullName evidence="4">T9SS type A sorting domain-containing protein</fullName>
    </submittedName>
</protein>
<feature type="signal peptide" evidence="2">
    <location>
        <begin position="1"/>
        <end position="18"/>
    </location>
</feature>